<evidence type="ECO:0000259" key="6">
    <source>
        <dbReference type="Pfam" id="PF24662"/>
    </source>
</evidence>
<organism evidence="8 9">
    <name type="scientific">Dioscorea cayennensis subsp. rotundata</name>
    <name type="common">White Guinea yam</name>
    <name type="synonym">Dioscorea rotundata</name>
    <dbReference type="NCBI Taxonomy" id="55577"/>
    <lineage>
        <taxon>Eukaryota</taxon>
        <taxon>Viridiplantae</taxon>
        <taxon>Streptophyta</taxon>
        <taxon>Embryophyta</taxon>
        <taxon>Tracheophyta</taxon>
        <taxon>Spermatophyta</taxon>
        <taxon>Magnoliopsida</taxon>
        <taxon>Liliopsida</taxon>
        <taxon>Dioscoreales</taxon>
        <taxon>Dioscoreaceae</taxon>
        <taxon>Dioscorea</taxon>
    </lineage>
</organism>
<evidence type="ECO:0000256" key="4">
    <source>
        <dbReference type="ARBA" id="ARBA00023242"/>
    </source>
</evidence>
<feature type="compositionally biased region" description="Polar residues" evidence="5">
    <location>
        <begin position="822"/>
        <end position="856"/>
    </location>
</feature>
<feature type="region of interest" description="Disordered" evidence="5">
    <location>
        <begin position="883"/>
        <end position="932"/>
    </location>
</feature>
<dbReference type="AlphaFoldDB" id="A0AB40AGN9"/>
<feature type="domain" description="DUF7952" evidence="7">
    <location>
        <begin position="216"/>
        <end position="345"/>
    </location>
</feature>
<name>A0AB40AGN9_DIOCR</name>
<feature type="domain" description="DUF7650" evidence="6">
    <location>
        <begin position="383"/>
        <end position="470"/>
    </location>
</feature>
<dbReference type="PANTHER" id="PTHR13859">
    <property type="entry name" value="ATROPHIN-RELATED"/>
    <property type="match status" value="1"/>
</dbReference>
<keyword evidence="2" id="KW-0805">Transcription regulation</keyword>
<evidence type="ECO:0000256" key="5">
    <source>
        <dbReference type="SAM" id="MobiDB-lite"/>
    </source>
</evidence>
<feature type="compositionally biased region" description="Pro residues" evidence="5">
    <location>
        <begin position="909"/>
        <end position="919"/>
    </location>
</feature>
<evidence type="ECO:0000313" key="9">
    <source>
        <dbReference type="RefSeq" id="XP_039114044.1"/>
    </source>
</evidence>
<dbReference type="InterPro" id="IPR057712">
    <property type="entry name" value="DUF7952"/>
</dbReference>
<dbReference type="GO" id="GO:0003714">
    <property type="term" value="F:transcription corepressor activity"/>
    <property type="evidence" value="ECO:0007669"/>
    <property type="project" value="TreeGrafter"/>
</dbReference>
<feature type="region of interest" description="Disordered" evidence="5">
    <location>
        <begin position="733"/>
        <end position="758"/>
    </location>
</feature>
<evidence type="ECO:0000259" key="7">
    <source>
        <dbReference type="Pfam" id="PF25826"/>
    </source>
</evidence>
<accession>A0AB40AGN9</accession>
<dbReference type="Proteomes" id="UP001515500">
    <property type="component" value="Chromosome 19"/>
</dbReference>
<comment type="subcellular location">
    <subcellularLocation>
        <location evidence="1">Nucleus</location>
    </subcellularLocation>
</comment>
<keyword evidence="4" id="KW-0539">Nucleus</keyword>
<feature type="region of interest" description="Disordered" evidence="5">
    <location>
        <begin position="821"/>
        <end position="866"/>
    </location>
</feature>
<dbReference type="Pfam" id="PF24662">
    <property type="entry name" value="DUF7650"/>
    <property type="match status" value="1"/>
</dbReference>
<feature type="region of interest" description="Disordered" evidence="5">
    <location>
        <begin position="548"/>
        <end position="617"/>
    </location>
</feature>
<protein>
    <submittedName>
        <fullName evidence="9">Uncharacterized protein LOC120249556</fullName>
    </submittedName>
</protein>
<keyword evidence="8" id="KW-1185">Reference proteome</keyword>
<evidence type="ECO:0000256" key="3">
    <source>
        <dbReference type="ARBA" id="ARBA00023163"/>
    </source>
</evidence>
<dbReference type="SUPFAM" id="SSF46689">
    <property type="entry name" value="Homeodomain-like"/>
    <property type="match status" value="1"/>
</dbReference>
<evidence type="ECO:0000256" key="2">
    <source>
        <dbReference type="ARBA" id="ARBA00023015"/>
    </source>
</evidence>
<feature type="region of interest" description="Disordered" evidence="5">
    <location>
        <begin position="479"/>
        <end position="509"/>
    </location>
</feature>
<feature type="region of interest" description="Disordered" evidence="5">
    <location>
        <begin position="954"/>
        <end position="975"/>
    </location>
</feature>
<dbReference type="InterPro" id="IPR056067">
    <property type="entry name" value="DUF7650"/>
</dbReference>
<dbReference type="RefSeq" id="XP_039114044.1">
    <property type="nucleotide sequence ID" value="XM_039258110.1"/>
</dbReference>
<feature type="compositionally biased region" description="Low complexity" evidence="5">
    <location>
        <begin position="567"/>
        <end position="578"/>
    </location>
</feature>
<dbReference type="GO" id="GO:0005634">
    <property type="term" value="C:nucleus"/>
    <property type="evidence" value="ECO:0007669"/>
    <property type="project" value="UniProtKB-SubCell"/>
</dbReference>
<evidence type="ECO:0000256" key="1">
    <source>
        <dbReference type="ARBA" id="ARBA00004123"/>
    </source>
</evidence>
<dbReference type="GeneID" id="120249556"/>
<proteinExistence type="predicted"/>
<sequence>MDLIEMNYNDEVLNQEQGCSPESNADHLLSLESPGEEDIYEQEPIVLPRLGDAYQAEIPPLMSESERLQLSCKPVDINSAIAADYSVGMGLDFPVMWSYCSDEQIKHEQQEIPGTATSAAIPVSVDYTGYGEDLICPEANKMAGFLPVEFNSHVSLPQGTTSELPEGASVLNKESDRCLRQESATTLGHIDMSAPLQQPGKGKCCTALPVTPSVSWISAESQSFLLGLYIFGKNLAQISKFMGTKGMGDILSYYYGKFYKSDAHRRWTEGRKIRSRRCIHGARILTGWRQQELLSRLLPSVKDAQDNLLEAIKAFNEGRASLEEFVLSLKTMVSMEVLVQAVGIGQGKRDLTRVVLDPTKTNQTASTRSDLPTGKACSSLTTEDIVKFLTGNFRLSKARSNDLFWEAVWPRLLARGWHSEQPKDIASGGSKNILVFLIPGIKKFSRRKLVKGNQYFDSVTDVLNKVASDPSLIELEVEGNNASGNTKDEDGWDADAQMKQNSSSDHQRHCYLRPKVSHTSEVMKFTIVDTSLDPGIGPKKVRELRSLPVDARQIHPPPICSAETDSDSSSSDQSESDQLPVNDEEESNPGLSETSKMGNKRISPFTTSQFQSDVSDHMSAVPKQRMAMNGHDSNGRLDGFFDVKQPFKVMKSQSNWPHDYFAPAVKRRRLTACKQLESKHHSSSFPQGYQLKKEEMGYESKPLRPSESITGAGVGPSRITSYYSFQRGHHVKKEETSSELKSLERSESMSSVAADPSRRKFSISLPEKSAAYHSSGTFFSNTFISKTVPHLEKPQPQTLIDLNVPYLPPDIKVEEQHHLYPVQSSSTSETKQQLEGPQASTDTSNDLPGMQPSTVSGRRHSTRSRPLTTKALEALASGYLSSSIRKVRGGNPSRSSRRARRNVGTPVSGPAPVPAPASAPAPTDSGFGSSGLVSDVEMKDKYKVYTNLPSIYGECPNQAKGKADQDTLGAFSGFH</sequence>
<dbReference type="PANTHER" id="PTHR13859:SF11">
    <property type="entry name" value="GRUNGE, ISOFORM J"/>
    <property type="match status" value="1"/>
</dbReference>
<dbReference type="Pfam" id="PF25826">
    <property type="entry name" value="DUF7952"/>
    <property type="match status" value="1"/>
</dbReference>
<dbReference type="InterPro" id="IPR009057">
    <property type="entry name" value="Homeodomain-like_sf"/>
</dbReference>
<gene>
    <name evidence="9" type="primary">LOC120249556</name>
</gene>
<feature type="compositionally biased region" description="Basic and acidic residues" evidence="5">
    <location>
        <begin position="733"/>
        <end position="747"/>
    </location>
</feature>
<reference evidence="9" key="1">
    <citation type="submission" date="2025-08" db="UniProtKB">
        <authorList>
            <consortium name="RefSeq"/>
        </authorList>
    </citation>
    <scope>IDENTIFICATION</scope>
</reference>
<feature type="compositionally biased region" description="Polar residues" evidence="5">
    <location>
        <begin position="604"/>
        <end position="613"/>
    </location>
</feature>
<keyword evidence="3" id="KW-0804">Transcription</keyword>
<evidence type="ECO:0000313" key="8">
    <source>
        <dbReference type="Proteomes" id="UP001515500"/>
    </source>
</evidence>